<organism evidence="1 2">
    <name type="scientific">Alternaria alternata</name>
    <name type="common">Alternaria rot fungus</name>
    <name type="synonym">Torula alternata</name>
    <dbReference type="NCBI Taxonomy" id="5599"/>
    <lineage>
        <taxon>Eukaryota</taxon>
        <taxon>Fungi</taxon>
        <taxon>Dikarya</taxon>
        <taxon>Ascomycota</taxon>
        <taxon>Pezizomycotina</taxon>
        <taxon>Dothideomycetes</taxon>
        <taxon>Pleosporomycetidae</taxon>
        <taxon>Pleosporales</taxon>
        <taxon>Pleosporineae</taxon>
        <taxon>Pleosporaceae</taxon>
        <taxon>Alternaria</taxon>
        <taxon>Alternaria sect. Alternaria</taxon>
        <taxon>Alternaria alternata complex</taxon>
    </lineage>
</organism>
<gene>
    <name evidence="1" type="ORF">CC77DRAFT_1053262</name>
</gene>
<accession>A0A177DAV5</accession>
<dbReference type="EMBL" id="KV441489">
    <property type="protein sequence ID" value="OAG16598.1"/>
    <property type="molecule type" value="Genomic_DNA"/>
</dbReference>
<dbReference type="VEuPathDB" id="FungiDB:CC77DRAFT_1053262"/>
<dbReference type="KEGG" id="aalt:CC77DRAFT_1053262"/>
<evidence type="ECO:0000313" key="1">
    <source>
        <dbReference type="EMBL" id="OAG16598.1"/>
    </source>
</evidence>
<keyword evidence="2" id="KW-1185">Reference proteome</keyword>
<dbReference type="Proteomes" id="UP000077248">
    <property type="component" value="Unassembled WGS sequence"/>
</dbReference>
<evidence type="ECO:0000313" key="2">
    <source>
        <dbReference type="Proteomes" id="UP000077248"/>
    </source>
</evidence>
<reference evidence="1 2" key="1">
    <citation type="submission" date="2016-05" db="EMBL/GenBank/DDBJ databases">
        <title>Comparative analysis of secretome profiles of manganese(II)-oxidizing ascomycete fungi.</title>
        <authorList>
            <consortium name="DOE Joint Genome Institute"/>
            <person name="Zeiner C.A."/>
            <person name="Purvine S.O."/>
            <person name="Zink E.M."/>
            <person name="Wu S."/>
            <person name="Pasa-Tolic L."/>
            <person name="Chaput D.L."/>
            <person name="Haridas S."/>
            <person name="Grigoriev I.V."/>
            <person name="Santelli C.M."/>
            <person name="Hansel C.M."/>
        </authorList>
    </citation>
    <scope>NUCLEOTIDE SEQUENCE [LARGE SCALE GENOMIC DNA]</scope>
    <source>
        <strain evidence="1 2">SRC1lrK2f</strain>
    </source>
</reference>
<protein>
    <submittedName>
        <fullName evidence="1">Uncharacterized protein</fullName>
    </submittedName>
</protein>
<name>A0A177DAV5_ALTAL</name>
<dbReference type="AlphaFoldDB" id="A0A177DAV5"/>
<proteinExistence type="predicted"/>
<sequence length="470" mass="54020">MSLPLANSTPNGSILNLPDELLLLIAKHLLLEPRFNQCAYWNLLPLAIVNTRFPRIMRSILQEQKALCVPLPNIHALFRTLREFPAAQWADKIESLEITNYPCHEASWEHYVGDNDGCMRMPRSNQRERLIQHLLYTGEITREDGRDYSKMPARQFSIETDTSFRTDCLKAIREADGVSNNNKWVWKNALRAGHNNAFLALLLLILPNLKALLLGGSHTFHFPMVFRDADPWQGPMSPKVDDRIHWSGDPSTRLLREHKYLAQVFHKSYSRLTELELPSSCHGIAYRRMVRLPPRFLSFDNLQTLILPEVALPMDCIVCTNGLVYSSFPRSLRSLTIVHSEWVSTGYVRKMIHDPATDLATHLPKLRAISVYWDTCSTKERHGFHPGDYARATELGIELTGHAPQHEWTAVAVAGQPWKFSENELDNMAGLSLRDRTRRRRIAGHWIGEKQTKDYSFGSAKMHFRKRRGQ</sequence>
<dbReference type="GeneID" id="29113331"/>
<dbReference type="RefSeq" id="XP_018382019.1">
    <property type="nucleotide sequence ID" value="XM_018527737.1"/>
</dbReference>